<reference evidence="1" key="2">
    <citation type="journal article" date="2015" name="Fish Shellfish Immunol.">
        <title>Early steps in the European eel (Anguilla anguilla)-Vibrio vulnificus interaction in the gills: Role of the RtxA13 toxin.</title>
        <authorList>
            <person name="Callol A."/>
            <person name="Pajuelo D."/>
            <person name="Ebbesson L."/>
            <person name="Teles M."/>
            <person name="MacKenzie S."/>
            <person name="Amaro C."/>
        </authorList>
    </citation>
    <scope>NUCLEOTIDE SEQUENCE</scope>
</reference>
<reference evidence="1" key="1">
    <citation type="submission" date="2014-11" db="EMBL/GenBank/DDBJ databases">
        <authorList>
            <person name="Amaro Gonzalez C."/>
        </authorList>
    </citation>
    <scope>NUCLEOTIDE SEQUENCE</scope>
</reference>
<sequence>MSTRFKKGKRKLCAVQGWKFHRGRKKKPTQLAGPQSKTESVFLSTVFDVVLVQMFMQWPYGAVAGNCGALTSGVSVV</sequence>
<dbReference type="EMBL" id="GBXM01028324">
    <property type="protein sequence ID" value="JAH80253.1"/>
    <property type="molecule type" value="Transcribed_RNA"/>
</dbReference>
<protein>
    <submittedName>
        <fullName evidence="1">Uncharacterized protein</fullName>
    </submittedName>
</protein>
<evidence type="ECO:0000313" key="1">
    <source>
        <dbReference type="EMBL" id="JAH80253.1"/>
    </source>
</evidence>
<organism evidence="1">
    <name type="scientific">Anguilla anguilla</name>
    <name type="common">European freshwater eel</name>
    <name type="synonym">Muraena anguilla</name>
    <dbReference type="NCBI Taxonomy" id="7936"/>
    <lineage>
        <taxon>Eukaryota</taxon>
        <taxon>Metazoa</taxon>
        <taxon>Chordata</taxon>
        <taxon>Craniata</taxon>
        <taxon>Vertebrata</taxon>
        <taxon>Euteleostomi</taxon>
        <taxon>Actinopterygii</taxon>
        <taxon>Neopterygii</taxon>
        <taxon>Teleostei</taxon>
        <taxon>Anguilliformes</taxon>
        <taxon>Anguillidae</taxon>
        <taxon>Anguilla</taxon>
    </lineage>
</organism>
<proteinExistence type="predicted"/>
<accession>A0A0E9VSK7</accession>
<name>A0A0E9VSK7_ANGAN</name>
<dbReference type="AlphaFoldDB" id="A0A0E9VSK7"/>